<evidence type="ECO:0000313" key="3">
    <source>
        <dbReference type="Proteomes" id="UP000630660"/>
    </source>
</evidence>
<organism evidence="2 3">
    <name type="scientific">candidate division WOR-3 bacterium</name>
    <dbReference type="NCBI Taxonomy" id="2052148"/>
    <lineage>
        <taxon>Bacteria</taxon>
        <taxon>Bacteria division WOR-3</taxon>
    </lineage>
</organism>
<gene>
    <name evidence="2" type="ORF">GF359_04330</name>
</gene>
<dbReference type="Gene3D" id="3.40.30.10">
    <property type="entry name" value="Glutaredoxin"/>
    <property type="match status" value="1"/>
</dbReference>
<dbReference type="AlphaFoldDB" id="A0A9D5QDU9"/>
<dbReference type="InterPro" id="IPR036249">
    <property type="entry name" value="Thioredoxin-like_sf"/>
</dbReference>
<feature type="domain" description="Thioredoxin-like fold" evidence="1">
    <location>
        <begin position="4"/>
        <end position="64"/>
    </location>
</feature>
<dbReference type="InterPro" id="IPR012336">
    <property type="entry name" value="Thioredoxin-like_fold"/>
</dbReference>
<proteinExistence type="predicted"/>
<dbReference type="Pfam" id="PF13192">
    <property type="entry name" value="Thioredoxin_3"/>
    <property type="match status" value="1"/>
</dbReference>
<protein>
    <submittedName>
        <fullName evidence="2">Thioredoxin family protein</fullName>
    </submittedName>
</protein>
<evidence type="ECO:0000259" key="1">
    <source>
        <dbReference type="Pfam" id="PF13192"/>
    </source>
</evidence>
<dbReference type="Proteomes" id="UP000630660">
    <property type="component" value="Unassembled WGS sequence"/>
</dbReference>
<dbReference type="SUPFAM" id="SSF52833">
    <property type="entry name" value="Thioredoxin-like"/>
    <property type="match status" value="1"/>
</dbReference>
<comment type="caution">
    <text evidence="2">The sequence shown here is derived from an EMBL/GenBank/DDBJ whole genome shotgun (WGS) entry which is preliminary data.</text>
</comment>
<accession>A0A9D5QDU9</accession>
<reference evidence="2" key="1">
    <citation type="submission" date="2019-11" db="EMBL/GenBank/DDBJ databases">
        <title>Microbial mats filling the niche in hypersaline microbial mats.</title>
        <authorList>
            <person name="Wong H.L."/>
            <person name="Macleod F.I."/>
            <person name="White R.A. III"/>
            <person name="Burns B.P."/>
        </authorList>
    </citation>
    <scope>NUCLEOTIDE SEQUENCE</scope>
    <source>
        <strain evidence="2">Bin_327</strain>
    </source>
</reference>
<sequence length="73" mass="8094">MSKVKIEVFVSSCLWCEETIQLVKMLAPRASDVTVYSMHEEASQEKARDYGITSLPVVVTNGKLSEISPKTTC</sequence>
<dbReference type="EMBL" id="WJKJ01000140">
    <property type="protein sequence ID" value="MBD3364425.1"/>
    <property type="molecule type" value="Genomic_DNA"/>
</dbReference>
<evidence type="ECO:0000313" key="2">
    <source>
        <dbReference type="EMBL" id="MBD3364425.1"/>
    </source>
</evidence>
<name>A0A9D5QDU9_UNCW3</name>